<dbReference type="AlphaFoldDB" id="X0VQM9"/>
<dbReference type="PANTHER" id="PTHR42760">
    <property type="entry name" value="SHORT-CHAIN DEHYDROGENASES/REDUCTASES FAMILY MEMBER"/>
    <property type="match status" value="1"/>
</dbReference>
<dbReference type="GO" id="GO:0006633">
    <property type="term" value="P:fatty acid biosynthetic process"/>
    <property type="evidence" value="ECO:0007669"/>
    <property type="project" value="TreeGrafter"/>
</dbReference>
<evidence type="ECO:0008006" key="4">
    <source>
        <dbReference type="Google" id="ProtNLM"/>
    </source>
</evidence>
<comment type="caution">
    <text evidence="3">The sequence shown here is derived from an EMBL/GenBank/DDBJ whole genome shotgun (WGS) entry which is preliminary data.</text>
</comment>
<dbReference type="SUPFAM" id="SSF51735">
    <property type="entry name" value="NAD(P)-binding Rossmann-fold domains"/>
    <property type="match status" value="1"/>
</dbReference>
<dbReference type="Pfam" id="PF00106">
    <property type="entry name" value="adh_short"/>
    <property type="match status" value="1"/>
</dbReference>
<dbReference type="InterPro" id="IPR002347">
    <property type="entry name" value="SDR_fam"/>
</dbReference>
<dbReference type="GO" id="GO:0048038">
    <property type="term" value="F:quinone binding"/>
    <property type="evidence" value="ECO:0007669"/>
    <property type="project" value="TreeGrafter"/>
</dbReference>
<dbReference type="GO" id="GO:0016616">
    <property type="term" value="F:oxidoreductase activity, acting on the CH-OH group of donors, NAD or NADP as acceptor"/>
    <property type="evidence" value="ECO:0007669"/>
    <property type="project" value="TreeGrafter"/>
</dbReference>
<dbReference type="FunFam" id="3.40.50.720:FF:000084">
    <property type="entry name" value="Short-chain dehydrogenase reductase"/>
    <property type="match status" value="1"/>
</dbReference>
<protein>
    <recommendedName>
        <fullName evidence="4">SDR family oxidoreductase</fullName>
    </recommendedName>
</protein>
<evidence type="ECO:0000256" key="1">
    <source>
        <dbReference type="ARBA" id="ARBA00006484"/>
    </source>
</evidence>
<proteinExistence type="inferred from homology"/>
<dbReference type="PROSITE" id="PS00061">
    <property type="entry name" value="ADH_SHORT"/>
    <property type="match status" value="1"/>
</dbReference>
<dbReference type="PRINTS" id="PR00081">
    <property type="entry name" value="GDHRDH"/>
</dbReference>
<organism evidence="3">
    <name type="scientific">marine sediment metagenome</name>
    <dbReference type="NCBI Taxonomy" id="412755"/>
    <lineage>
        <taxon>unclassified sequences</taxon>
        <taxon>metagenomes</taxon>
        <taxon>ecological metagenomes</taxon>
    </lineage>
</organism>
<sequence length="223" mass="23442">MFMEKFSLKGKVAIVTGGGTGLGKAICLTFAKAGADIAIAARRLEPLEEVCAQIKELGRNALAISTDITDSAQVDDMVERVIAEFGKVDILVNNAGAAGEGRGKSPIEITDEEWHRGLDVDVTGAFYCSRTVARQMIAQGNGGAIVNISSEAAMMGLWTDFVYSVAKAGTIALTKHLAIALARYGIRVNCTAFGPFRTAAIVGDIGDAEAEKARARYVPTGSL</sequence>
<evidence type="ECO:0000256" key="2">
    <source>
        <dbReference type="ARBA" id="ARBA00023002"/>
    </source>
</evidence>
<feature type="non-terminal residue" evidence="3">
    <location>
        <position position="223"/>
    </location>
</feature>
<dbReference type="Gene3D" id="3.40.50.720">
    <property type="entry name" value="NAD(P)-binding Rossmann-like Domain"/>
    <property type="match status" value="1"/>
</dbReference>
<evidence type="ECO:0000313" key="3">
    <source>
        <dbReference type="EMBL" id="GAG14783.1"/>
    </source>
</evidence>
<accession>X0VQM9</accession>
<dbReference type="InterPro" id="IPR036291">
    <property type="entry name" value="NAD(P)-bd_dom_sf"/>
</dbReference>
<gene>
    <name evidence="3" type="ORF">S01H1_57733</name>
</gene>
<reference evidence="3" key="1">
    <citation type="journal article" date="2014" name="Front. Microbiol.">
        <title>High frequency of phylogenetically diverse reductive dehalogenase-homologous genes in deep subseafloor sedimentary metagenomes.</title>
        <authorList>
            <person name="Kawai M."/>
            <person name="Futagami T."/>
            <person name="Toyoda A."/>
            <person name="Takaki Y."/>
            <person name="Nishi S."/>
            <person name="Hori S."/>
            <person name="Arai W."/>
            <person name="Tsubouchi T."/>
            <person name="Morono Y."/>
            <person name="Uchiyama I."/>
            <person name="Ito T."/>
            <person name="Fujiyama A."/>
            <person name="Inagaki F."/>
            <person name="Takami H."/>
        </authorList>
    </citation>
    <scope>NUCLEOTIDE SEQUENCE</scope>
    <source>
        <strain evidence="3">Expedition CK06-06</strain>
    </source>
</reference>
<dbReference type="InterPro" id="IPR020904">
    <property type="entry name" value="Sc_DH/Rdtase_CS"/>
</dbReference>
<dbReference type="CDD" id="cd05233">
    <property type="entry name" value="SDR_c"/>
    <property type="match status" value="1"/>
</dbReference>
<dbReference type="PANTHER" id="PTHR42760:SF133">
    <property type="entry name" value="3-OXOACYL-[ACYL-CARRIER-PROTEIN] REDUCTASE"/>
    <property type="match status" value="1"/>
</dbReference>
<comment type="similarity">
    <text evidence="1">Belongs to the short-chain dehydrogenases/reductases (SDR) family.</text>
</comment>
<dbReference type="EMBL" id="BARS01037670">
    <property type="protein sequence ID" value="GAG14783.1"/>
    <property type="molecule type" value="Genomic_DNA"/>
</dbReference>
<dbReference type="PRINTS" id="PR00080">
    <property type="entry name" value="SDRFAMILY"/>
</dbReference>
<keyword evidence="2" id="KW-0560">Oxidoreductase</keyword>
<name>X0VQM9_9ZZZZ</name>